<feature type="chain" id="PRO_5034207763" evidence="1">
    <location>
        <begin position="39"/>
        <end position="105"/>
    </location>
</feature>
<organism evidence="2">
    <name type="scientific">Culex pipiens</name>
    <name type="common">House mosquito</name>
    <dbReference type="NCBI Taxonomy" id="7175"/>
    <lineage>
        <taxon>Eukaryota</taxon>
        <taxon>Metazoa</taxon>
        <taxon>Ecdysozoa</taxon>
        <taxon>Arthropoda</taxon>
        <taxon>Hexapoda</taxon>
        <taxon>Insecta</taxon>
        <taxon>Pterygota</taxon>
        <taxon>Neoptera</taxon>
        <taxon>Endopterygota</taxon>
        <taxon>Diptera</taxon>
        <taxon>Nematocera</taxon>
        <taxon>Culicoidea</taxon>
        <taxon>Culicidae</taxon>
        <taxon>Culicinae</taxon>
        <taxon>Culicini</taxon>
        <taxon>Culex</taxon>
        <taxon>Culex</taxon>
    </lineage>
</organism>
<dbReference type="EMBL" id="HBUE01110110">
    <property type="protein sequence ID" value="CAG6488477.1"/>
    <property type="molecule type" value="Transcribed_RNA"/>
</dbReference>
<feature type="signal peptide" evidence="1">
    <location>
        <begin position="1"/>
        <end position="38"/>
    </location>
</feature>
<name>A0A8D8C7W0_CULPI</name>
<accession>A0A8D8C7W0</accession>
<evidence type="ECO:0000256" key="1">
    <source>
        <dbReference type="SAM" id="SignalP"/>
    </source>
</evidence>
<dbReference type="AlphaFoldDB" id="A0A8D8C7W0"/>
<reference evidence="2" key="1">
    <citation type="submission" date="2021-05" db="EMBL/GenBank/DDBJ databases">
        <authorList>
            <person name="Alioto T."/>
            <person name="Alioto T."/>
            <person name="Gomez Garrido J."/>
        </authorList>
    </citation>
    <scope>NUCLEOTIDE SEQUENCE</scope>
</reference>
<sequence>MSTPGFSGYPIFADLLRKFLPCLPLLTLLLLLEQLADHKLSPDALPLDSVLGTLQFRSLLALGLSCDVSGQPWRLFEYLTSRGIAPARGSYFSSIHCSHVHRNSF</sequence>
<evidence type="ECO:0000313" key="2">
    <source>
        <dbReference type="EMBL" id="CAG6488477.1"/>
    </source>
</evidence>
<proteinExistence type="predicted"/>
<keyword evidence="1" id="KW-0732">Signal</keyword>
<protein>
    <submittedName>
        <fullName evidence="2">(northern house mosquito) hypothetical protein</fullName>
    </submittedName>
</protein>